<dbReference type="RefSeq" id="WP_086539982.1">
    <property type="nucleotide sequence ID" value="NZ_MSSW01000006.1"/>
</dbReference>
<dbReference type="AlphaFoldDB" id="A0A3E0DYZ4"/>
<organism evidence="1 2">
    <name type="scientific">Algoriphagus antarcticus</name>
    <dbReference type="NCBI Taxonomy" id="238540"/>
    <lineage>
        <taxon>Bacteria</taxon>
        <taxon>Pseudomonadati</taxon>
        <taxon>Bacteroidota</taxon>
        <taxon>Cytophagia</taxon>
        <taxon>Cytophagales</taxon>
        <taxon>Cyclobacteriaceae</taxon>
        <taxon>Algoriphagus</taxon>
    </lineage>
</organism>
<accession>A0A3E0DYZ4</accession>
<proteinExistence type="predicted"/>
<sequence>MANYTFLPFLRRGIVGLLNSNVEKDRLTIPLRLQVIGEGETLPPPIEHPIQLLGPGDITGLNHQAIVRTVPRAGVNDFEANFLAAIEFYDEDFTWRYSPLIPDSGKLAPWIWLIVLTENEYLRVTGVKGKLPAIDITSEAMLSAFPAPETTASWAHVHLNFEPEGSTAKALGSSIQQNLNQNPNLGCSRLICPKHLRANTSYRGFLIPAFEKGRKAGLGHPEADVAASSNSQISWASQEGKLAPNRFPVYYEWPFSTSLEGDFVDLARRLSPLTIEEQNNLAAATKLLDIRDPGWGIRGAKGIIRLESALKLPGLPPDSANELDDKKLLGKKIGLLLNLGIVAQDSAEAKGTPHPYFKSEDNLTEQSNLDDDPIITPPIYGGFYRPGQPLSAGNSQSWYEELNLNPVYRVAAAVGTGVVQKDQEELMDIAWEQWGTYADTRKIENRWLFSEQLSKRMGLKRIQPMVDSTDPVVQYRATGFFSPLIPTIKKDGTTTQKMVKFTTANAAMPSTFSSAFLKVTRKGGPLMRRFEEKPKGTFFAAVKPLVLMAAMPTTAIQGAANAILFWLNSGAASSEHVIKVGLGGIEPLKSAMSLWLPYVSMQRARVEPRNDLHKSTMAELWVQISPENTIMSRFKSMMDRKLPTNIVAADGNKPPAPVFREATYARLAERNTDFILPGLEKIPQNRVAILKANNKFIESYLVGLNHEMAHEFLWREFPAPLNATYFSQFWDVRNSTTPKQDIQPIQNWKSNSKIGKHGIATGQAGSEDPMVVVIRGDLLRKYPNTEIFMARSTWDNKKAGSHKLVLDVNEQSKWVDDTLDLRRPIFSARIEPDYTFLGFNLGIEEVRGNAEVPGWFFVLKERTGDTNFGMDLVAEPSSKDPSWDLLTEVTENQCIQIESDQFKTLPRSGKRADQVASMLYQRPFMLFVHAGRLLPDFI</sequence>
<evidence type="ECO:0000313" key="2">
    <source>
        <dbReference type="Proteomes" id="UP000256405"/>
    </source>
</evidence>
<dbReference type="EMBL" id="QUNF01000007">
    <property type="protein sequence ID" value="REG90269.1"/>
    <property type="molecule type" value="Genomic_DNA"/>
</dbReference>
<gene>
    <name evidence="1" type="ORF">C8N25_1076</name>
</gene>
<reference evidence="1 2" key="1">
    <citation type="submission" date="2018-08" db="EMBL/GenBank/DDBJ databases">
        <title>Genomic Encyclopedia of Archaeal and Bacterial Type Strains, Phase II (KMG-II): from individual species to whole genera.</title>
        <authorList>
            <person name="Goeker M."/>
        </authorList>
    </citation>
    <scope>NUCLEOTIDE SEQUENCE [LARGE SCALE GENOMIC DNA]</scope>
    <source>
        <strain evidence="1 2">DSM 15986</strain>
    </source>
</reference>
<protein>
    <submittedName>
        <fullName evidence="1">Uncharacterized protein</fullName>
    </submittedName>
</protein>
<name>A0A3E0DYZ4_9BACT</name>
<comment type="caution">
    <text evidence="1">The sequence shown here is derived from an EMBL/GenBank/DDBJ whole genome shotgun (WGS) entry which is preliminary data.</text>
</comment>
<dbReference type="Proteomes" id="UP000256405">
    <property type="component" value="Unassembled WGS sequence"/>
</dbReference>
<evidence type="ECO:0000313" key="1">
    <source>
        <dbReference type="EMBL" id="REG90269.1"/>
    </source>
</evidence>
<keyword evidence="2" id="KW-1185">Reference proteome</keyword>
<dbReference type="OrthoDB" id="9816502at2"/>